<organism evidence="1 2">
    <name type="scientific">Lepagella muris</name>
    <dbReference type="NCBI Taxonomy" id="3032870"/>
    <lineage>
        <taxon>Bacteria</taxon>
        <taxon>Pseudomonadati</taxon>
        <taxon>Bacteroidota</taxon>
        <taxon>Bacteroidia</taxon>
        <taxon>Bacteroidales</taxon>
        <taxon>Muribaculaceae</taxon>
        <taxon>Lepagella</taxon>
    </lineage>
</organism>
<gene>
    <name evidence="1" type="ORF">E5331_06490</name>
</gene>
<accession>A0AC61RKT6</accession>
<proteinExistence type="predicted"/>
<name>A0AC61RKT6_9BACT</name>
<reference evidence="1" key="1">
    <citation type="submission" date="2019-04" db="EMBL/GenBank/DDBJ databases">
        <title>Microbes associate with the intestines of laboratory mice.</title>
        <authorList>
            <person name="Navarre W."/>
            <person name="Wong E."/>
            <person name="Huang K."/>
            <person name="Tropini C."/>
            <person name="Ng K."/>
            <person name="Yu B."/>
        </authorList>
    </citation>
    <scope>NUCLEOTIDE SEQUENCE</scope>
    <source>
        <strain evidence="1">NM04_E33</strain>
    </source>
</reference>
<keyword evidence="2" id="KW-1185">Reference proteome</keyword>
<dbReference type="Proteomes" id="UP000306319">
    <property type="component" value="Unassembled WGS sequence"/>
</dbReference>
<protein>
    <submittedName>
        <fullName evidence="1">Rhomboid family intramembrane serine protease</fullName>
    </submittedName>
</protein>
<keyword evidence="1" id="KW-0378">Hydrolase</keyword>
<evidence type="ECO:0000313" key="2">
    <source>
        <dbReference type="Proteomes" id="UP000306319"/>
    </source>
</evidence>
<dbReference type="EMBL" id="SRYB01000007">
    <property type="protein sequence ID" value="TGY79315.1"/>
    <property type="molecule type" value="Genomic_DNA"/>
</dbReference>
<evidence type="ECO:0000313" key="1">
    <source>
        <dbReference type="EMBL" id="TGY79315.1"/>
    </source>
</evidence>
<sequence>MFGSNRGGFLASIPPVTKNLIIINLIVWLAEALFPRFSDTMIRVLGLHFVSASDFNPIQVLTYMFLHSPQGVAHVLFNMFTLWMFGSTLERVWGARRFIVFYLVCGIGAAIVQEVVWTFTWEHEYISGIAPLNGLTYDHMKAVVDNALAKGDPQFLSAVAQMKNHMVTIGASGAVFGLLLGFAFVFPDMPLYLFFIPVPIKAKYMVIGYGVIEFFLGVGASDMIAHFAHLGGMLFGLVILLYWKKKGILRGGGFY</sequence>
<keyword evidence="1" id="KW-0645">Protease</keyword>
<comment type="caution">
    <text evidence="1">The sequence shown here is derived from an EMBL/GenBank/DDBJ whole genome shotgun (WGS) entry which is preliminary data.</text>
</comment>